<gene>
    <name evidence="3" type="ORF">SAMN05421848_1368</name>
</gene>
<dbReference type="AlphaFoldDB" id="A0A1I1J7Q3"/>
<sequence>MSDQRLILPALSMTTTLLLTPMMAHAEPTLPGRASPESVTPDGPVNPRSGAPRNWEEPVHDDALYSQVMVDRLEYRSGSGSPDAWLWDAQGWWGNDRNRFVWKTEGEGPVSNGSPESTEFQALYSHLVAPFWSLQTGVRYDVNPDPDRAYGVLGMQGTAPGMIETDVALFASEEGDVSLRGEFEYDMRLTQRLILQPRVEINASLQDVPEYEREQGINSTEAGLRLRYELMREVAPYMGISHERDHDRNESTTSLVAGLRVWY</sequence>
<evidence type="ECO:0000313" key="4">
    <source>
        <dbReference type="Proteomes" id="UP000199046"/>
    </source>
</evidence>
<proteinExistence type="predicted"/>
<dbReference type="STRING" id="402385.SAMN05421848_1368"/>
<evidence type="ECO:0000256" key="2">
    <source>
        <dbReference type="SAM" id="SignalP"/>
    </source>
</evidence>
<dbReference type="GO" id="GO:0009279">
    <property type="term" value="C:cell outer membrane"/>
    <property type="evidence" value="ECO:0007669"/>
    <property type="project" value="InterPro"/>
</dbReference>
<keyword evidence="2" id="KW-0732">Signal</keyword>
<feature type="signal peptide" evidence="2">
    <location>
        <begin position="1"/>
        <end position="26"/>
    </location>
</feature>
<dbReference type="Pfam" id="PF05275">
    <property type="entry name" value="CopB"/>
    <property type="match status" value="1"/>
</dbReference>
<dbReference type="GO" id="GO:0006878">
    <property type="term" value="P:intracellular copper ion homeostasis"/>
    <property type="evidence" value="ECO:0007669"/>
    <property type="project" value="InterPro"/>
</dbReference>
<protein>
    <submittedName>
        <fullName evidence="3">Copper resistance protein B</fullName>
    </submittedName>
</protein>
<evidence type="ECO:0000256" key="1">
    <source>
        <dbReference type="SAM" id="MobiDB-lite"/>
    </source>
</evidence>
<keyword evidence="4" id="KW-1185">Reference proteome</keyword>
<dbReference type="RefSeq" id="WP_175489628.1">
    <property type="nucleotide sequence ID" value="NZ_FOLY01000003.1"/>
</dbReference>
<reference evidence="4" key="1">
    <citation type="submission" date="2016-10" db="EMBL/GenBank/DDBJ databases">
        <authorList>
            <person name="Varghese N."/>
            <person name="Submissions S."/>
        </authorList>
    </citation>
    <scope>NUCLEOTIDE SEQUENCE [LARGE SCALE GENOMIC DNA]</scope>
    <source>
        <strain evidence="4">DSM 23439</strain>
    </source>
</reference>
<dbReference type="EMBL" id="FOLY01000003">
    <property type="protein sequence ID" value="SFC44012.1"/>
    <property type="molecule type" value="Genomic_DNA"/>
</dbReference>
<dbReference type="GO" id="GO:0005507">
    <property type="term" value="F:copper ion binding"/>
    <property type="evidence" value="ECO:0007669"/>
    <property type="project" value="InterPro"/>
</dbReference>
<dbReference type="Proteomes" id="UP000199046">
    <property type="component" value="Unassembled WGS sequence"/>
</dbReference>
<organism evidence="3 4">
    <name type="scientific">Kushneria avicenniae</name>
    <dbReference type="NCBI Taxonomy" id="402385"/>
    <lineage>
        <taxon>Bacteria</taxon>
        <taxon>Pseudomonadati</taxon>
        <taxon>Pseudomonadota</taxon>
        <taxon>Gammaproteobacteria</taxon>
        <taxon>Oceanospirillales</taxon>
        <taxon>Halomonadaceae</taxon>
        <taxon>Kushneria</taxon>
    </lineage>
</organism>
<feature type="chain" id="PRO_5011612023" evidence="2">
    <location>
        <begin position="27"/>
        <end position="263"/>
    </location>
</feature>
<feature type="region of interest" description="Disordered" evidence="1">
    <location>
        <begin position="27"/>
        <end position="56"/>
    </location>
</feature>
<dbReference type="InterPro" id="IPR007939">
    <property type="entry name" value="Cu-R_B_prcur"/>
</dbReference>
<accession>A0A1I1J7Q3</accession>
<evidence type="ECO:0000313" key="3">
    <source>
        <dbReference type="EMBL" id="SFC44012.1"/>
    </source>
</evidence>
<name>A0A1I1J7Q3_9GAMM</name>